<evidence type="ECO:0000256" key="1">
    <source>
        <dbReference type="SAM" id="Phobius"/>
    </source>
</evidence>
<feature type="transmembrane region" description="Helical" evidence="1">
    <location>
        <begin position="31"/>
        <end position="51"/>
    </location>
</feature>
<organism evidence="2 3">
    <name type="scientific">Bradyrhizobium xenonodulans</name>
    <dbReference type="NCBI Taxonomy" id="2736875"/>
    <lineage>
        <taxon>Bacteria</taxon>
        <taxon>Pseudomonadati</taxon>
        <taxon>Pseudomonadota</taxon>
        <taxon>Alphaproteobacteria</taxon>
        <taxon>Hyphomicrobiales</taxon>
        <taxon>Nitrobacteraceae</taxon>
        <taxon>Bradyrhizobium</taxon>
    </lineage>
</organism>
<keyword evidence="1" id="KW-0812">Transmembrane</keyword>
<gene>
    <name evidence="2" type="ORF">I3J27_21320</name>
</gene>
<keyword evidence="1" id="KW-0472">Membrane</keyword>
<keyword evidence="3" id="KW-1185">Reference proteome</keyword>
<sequence length="64" mass="6769">MSDTTGQASLGADVTTQELNVTNKTTFRDRAFLAAYAIAVGVATAGWLYAIMRAALKFAGWLLG</sequence>
<dbReference type="RefSeq" id="WP_270160398.1">
    <property type="nucleotide sequence ID" value="NZ_CP089391.1"/>
</dbReference>
<keyword evidence="1" id="KW-1133">Transmembrane helix</keyword>
<reference evidence="2" key="1">
    <citation type="submission" date="2021-12" db="EMBL/GenBank/DDBJ databases">
        <title>Bradyrhizobium xenonodulans sp. nov.</title>
        <authorList>
            <person name="Claassens R."/>
            <person name="Venter S.N."/>
            <person name="Beukes C.W."/>
            <person name="Stepkowski T."/>
            <person name="Steenkamp E.T."/>
        </authorList>
    </citation>
    <scope>NUCLEOTIDE SEQUENCE</scope>
    <source>
        <strain evidence="2">14AB</strain>
    </source>
</reference>
<evidence type="ECO:0000313" key="3">
    <source>
        <dbReference type="Proteomes" id="UP001179614"/>
    </source>
</evidence>
<dbReference type="EMBL" id="CP089391">
    <property type="protein sequence ID" value="WBL75576.1"/>
    <property type="molecule type" value="Genomic_DNA"/>
</dbReference>
<dbReference type="Proteomes" id="UP001179614">
    <property type="component" value="Chromosome"/>
</dbReference>
<evidence type="ECO:0000313" key="2">
    <source>
        <dbReference type="EMBL" id="WBL75576.1"/>
    </source>
</evidence>
<protein>
    <submittedName>
        <fullName evidence="2">Uncharacterized protein</fullName>
    </submittedName>
</protein>
<proteinExistence type="predicted"/>
<accession>A0ABY7MBF5</accession>
<name>A0ABY7MBF5_9BRAD</name>